<evidence type="ECO:0000313" key="2">
    <source>
        <dbReference type="Proteomes" id="UP001529235"/>
    </source>
</evidence>
<reference evidence="1 2" key="1">
    <citation type="submission" date="2023-05" db="EMBL/GenBank/DDBJ databases">
        <title>A new hyperthermophilic archaea 'Ignisphaera cupida' sp. nov. and description of the family 'Ignisphaeraceae' fam. nov.</title>
        <authorList>
            <person name="Podosokorskaya O.A."/>
            <person name="Elcheninov A.G."/>
            <person name="Klukina A."/>
            <person name="Merkel A.Y."/>
        </authorList>
    </citation>
    <scope>NUCLEOTIDE SEQUENCE [LARGE SCALE GENOMIC DNA]</scope>
    <source>
        <strain evidence="1 2">4213-co</strain>
    </source>
</reference>
<dbReference type="RefSeq" id="WP_285272809.1">
    <property type="nucleotide sequence ID" value="NZ_JASNVW010000001.1"/>
</dbReference>
<organism evidence="1 2">
    <name type="scientific">Ignisphaera cupida</name>
    <dbReference type="NCBI Taxonomy" id="3050454"/>
    <lineage>
        <taxon>Archaea</taxon>
        <taxon>Thermoproteota</taxon>
        <taxon>Thermoprotei</taxon>
        <taxon>Desulfurococcales</taxon>
        <taxon>Desulfurococcaceae</taxon>
        <taxon>Ignisphaera</taxon>
    </lineage>
</organism>
<evidence type="ECO:0008006" key="3">
    <source>
        <dbReference type="Google" id="ProtNLM"/>
    </source>
</evidence>
<comment type="caution">
    <text evidence="1">The sequence shown here is derived from an EMBL/GenBank/DDBJ whole genome shotgun (WGS) entry which is preliminary data.</text>
</comment>
<dbReference type="Proteomes" id="UP001529235">
    <property type="component" value="Unassembled WGS sequence"/>
</dbReference>
<keyword evidence="2" id="KW-1185">Reference proteome</keyword>
<dbReference type="AlphaFoldDB" id="A0ABD4Z5C2"/>
<protein>
    <recommendedName>
        <fullName evidence="3">CopG family transcriptional regulator</fullName>
    </recommendedName>
</protein>
<evidence type="ECO:0000313" key="1">
    <source>
        <dbReference type="EMBL" id="MDK6027828.1"/>
    </source>
</evidence>
<dbReference type="EMBL" id="JASNVW010000001">
    <property type="protein sequence ID" value="MDK6027828.1"/>
    <property type="molecule type" value="Genomic_DNA"/>
</dbReference>
<proteinExistence type="predicted"/>
<name>A0ABD4Z5C2_9CREN</name>
<sequence length="200" mass="23072">MSSEASQKRKVLVAREDLVNSLSLVAKKRGSTLYSLTNEIIEQALRAESMGVTLRDVLDTYEVLKANRSAGQMLVPIDVLIAIVSKLTPRDLEEIEKLWKEAGRWYGEYVTIRFREDFRDAQSLEKILKEIRWEFVDLVIQNEGNGMRVRCVSPQIPVELMKLISMFIEGFLEALAYKVERRNIFKGILDIYATKTQQKQ</sequence>
<gene>
    <name evidence="1" type="ORF">QPL79_00395</name>
</gene>
<accession>A0ABD4Z5C2</accession>